<dbReference type="EMBL" id="CM000760">
    <property type="protein sequence ID" value="KXG38674.1"/>
    <property type="molecule type" value="Genomic_DNA"/>
</dbReference>
<protein>
    <submittedName>
        <fullName evidence="2">Uncharacterized protein</fullName>
    </submittedName>
</protein>
<dbReference type="Gramene" id="KXG38674">
    <property type="protein sequence ID" value="KXG38674"/>
    <property type="gene ID" value="SORBI_3001G265400"/>
</dbReference>
<accession>A0A1B6QL94</accession>
<dbReference type="Proteomes" id="UP000000768">
    <property type="component" value="Chromosome 1"/>
</dbReference>
<proteinExistence type="predicted"/>
<name>A0A1B6QL94_SORBI</name>
<sequence>MKHVQTITPLPTLHLTYQSRPSPRRNHSLPSPLRTTGTRFSLSLWPATSEIWRQANPSKQQANKRWLGISPGMAAPAQADSYNLHVGEPHGDPDLRSPTMMDRVSQHVLVGLQRAGDHGGGAEQVRLLPTSTSLTSMSTSASAPTFAQS</sequence>
<evidence type="ECO:0000256" key="1">
    <source>
        <dbReference type="SAM" id="MobiDB-lite"/>
    </source>
</evidence>
<reference evidence="3" key="2">
    <citation type="journal article" date="2018" name="Plant J.">
        <title>The Sorghum bicolor reference genome: improved assembly, gene annotations, a transcriptome atlas, and signatures of genome organization.</title>
        <authorList>
            <person name="McCormick R.F."/>
            <person name="Truong S.K."/>
            <person name="Sreedasyam A."/>
            <person name="Jenkins J."/>
            <person name="Shu S."/>
            <person name="Sims D."/>
            <person name="Kennedy M."/>
            <person name="Amirebrahimi M."/>
            <person name="Weers B.D."/>
            <person name="McKinley B."/>
            <person name="Mattison A."/>
            <person name="Morishige D.T."/>
            <person name="Grimwood J."/>
            <person name="Schmutz J."/>
            <person name="Mullet J.E."/>
        </authorList>
    </citation>
    <scope>NUCLEOTIDE SEQUENCE [LARGE SCALE GENOMIC DNA]</scope>
    <source>
        <strain evidence="3">cv. BTx623</strain>
    </source>
</reference>
<evidence type="ECO:0000313" key="3">
    <source>
        <dbReference type="Proteomes" id="UP000000768"/>
    </source>
</evidence>
<dbReference type="AlphaFoldDB" id="A0A1B6QL94"/>
<feature type="region of interest" description="Disordered" evidence="1">
    <location>
        <begin position="15"/>
        <end position="37"/>
    </location>
</feature>
<dbReference type="InParanoid" id="A0A1B6QL94"/>
<keyword evidence="3" id="KW-1185">Reference proteome</keyword>
<evidence type="ECO:0000313" key="2">
    <source>
        <dbReference type="EMBL" id="KXG38674.1"/>
    </source>
</evidence>
<reference evidence="2 3" key="1">
    <citation type="journal article" date="2009" name="Nature">
        <title>The Sorghum bicolor genome and the diversification of grasses.</title>
        <authorList>
            <person name="Paterson A.H."/>
            <person name="Bowers J.E."/>
            <person name="Bruggmann R."/>
            <person name="Dubchak I."/>
            <person name="Grimwood J."/>
            <person name="Gundlach H."/>
            <person name="Haberer G."/>
            <person name="Hellsten U."/>
            <person name="Mitros T."/>
            <person name="Poliakov A."/>
            <person name="Schmutz J."/>
            <person name="Spannagl M."/>
            <person name="Tang H."/>
            <person name="Wang X."/>
            <person name="Wicker T."/>
            <person name="Bharti A.K."/>
            <person name="Chapman J."/>
            <person name="Feltus F.A."/>
            <person name="Gowik U."/>
            <person name="Grigoriev I.V."/>
            <person name="Lyons E."/>
            <person name="Maher C.A."/>
            <person name="Martis M."/>
            <person name="Narechania A."/>
            <person name="Otillar R.P."/>
            <person name="Penning B.W."/>
            <person name="Salamov A.A."/>
            <person name="Wang Y."/>
            <person name="Zhang L."/>
            <person name="Carpita N.C."/>
            <person name="Freeling M."/>
            <person name="Gingle A.R."/>
            <person name="Hash C.T."/>
            <person name="Keller B."/>
            <person name="Klein P."/>
            <person name="Kresovich S."/>
            <person name="McCann M.C."/>
            <person name="Ming R."/>
            <person name="Peterson D.G."/>
            <person name="Mehboob-ur-Rahman"/>
            <person name="Ware D."/>
            <person name="Westhoff P."/>
            <person name="Mayer K.F."/>
            <person name="Messing J."/>
            <person name="Rokhsar D.S."/>
        </authorList>
    </citation>
    <scope>NUCLEOTIDE SEQUENCE [LARGE SCALE GENOMIC DNA]</scope>
    <source>
        <strain evidence="3">cv. BTx623</strain>
    </source>
</reference>
<gene>
    <name evidence="2" type="ORF">SORBI_3001G265400</name>
</gene>
<organism evidence="2 3">
    <name type="scientific">Sorghum bicolor</name>
    <name type="common">Sorghum</name>
    <name type="synonym">Sorghum vulgare</name>
    <dbReference type="NCBI Taxonomy" id="4558"/>
    <lineage>
        <taxon>Eukaryota</taxon>
        <taxon>Viridiplantae</taxon>
        <taxon>Streptophyta</taxon>
        <taxon>Embryophyta</taxon>
        <taxon>Tracheophyta</taxon>
        <taxon>Spermatophyta</taxon>
        <taxon>Magnoliopsida</taxon>
        <taxon>Liliopsida</taxon>
        <taxon>Poales</taxon>
        <taxon>Poaceae</taxon>
        <taxon>PACMAD clade</taxon>
        <taxon>Panicoideae</taxon>
        <taxon>Andropogonodae</taxon>
        <taxon>Andropogoneae</taxon>
        <taxon>Sorghinae</taxon>
        <taxon>Sorghum</taxon>
    </lineage>
</organism>